<dbReference type="InterPro" id="IPR019410">
    <property type="entry name" value="Methyltransf_16"/>
</dbReference>
<dbReference type="AlphaFoldDB" id="A0A0W8G598"/>
<organism evidence="1">
    <name type="scientific">hydrocarbon metagenome</name>
    <dbReference type="NCBI Taxonomy" id="938273"/>
    <lineage>
        <taxon>unclassified sequences</taxon>
        <taxon>metagenomes</taxon>
        <taxon>ecological metagenomes</taxon>
    </lineage>
</organism>
<comment type="caution">
    <text evidence="1">The sequence shown here is derived from an EMBL/GenBank/DDBJ whole genome shotgun (WGS) entry which is preliminary data.</text>
</comment>
<dbReference type="SUPFAM" id="SSF53335">
    <property type="entry name" value="S-adenosyl-L-methionine-dependent methyltransferases"/>
    <property type="match status" value="1"/>
</dbReference>
<dbReference type="Gene3D" id="3.40.50.150">
    <property type="entry name" value="Vaccinia Virus protein VP39"/>
    <property type="match status" value="1"/>
</dbReference>
<proteinExistence type="predicted"/>
<protein>
    <submittedName>
        <fullName evidence="1">Uncharacterized protein</fullName>
    </submittedName>
</protein>
<dbReference type="InterPro" id="IPR029063">
    <property type="entry name" value="SAM-dependent_MTases_sf"/>
</dbReference>
<evidence type="ECO:0000313" key="1">
    <source>
        <dbReference type="EMBL" id="KUG28340.1"/>
    </source>
</evidence>
<sequence length="239" mass="26559">MKNALDAFPPQVPAGFSPGFDGPPPAWDGGVLEVRLGGRVFRLLREEDMEALWERVGDEDFGEDERMPYWAELWPASLLLCRWLFAKSADISGKLCLELGCGLGLSAMAGAAAGARVAAMDYEWRAVAQAKGNAARNLSTVPFFTRMDWRAPAFRPGTFSFLWGSDILYETRFHAPLTPLFDSLLAPGGRIWLAEPERKVSEPVWGGFAAAGFQVTRLYAVKVPFQHYQTTVNLWELTR</sequence>
<reference evidence="1" key="1">
    <citation type="journal article" date="2015" name="Proc. Natl. Acad. Sci. U.S.A.">
        <title>Networks of energetic and metabolic interactions define dynamics in microbial communities.</title>
        <authorList>
            <person name="Embree M."/>
            <person name="Liu J.K."/>
            <person name="Al-Bassam M.M."/>
            <person name="Zengler K."/>
        </authorList>
    </citation>
    <scope>NUCLEOTIDE SEQUENCE</scope>
</reference>
<name>A0A0W8G598_9ZZZZ</name>
<dbReference type="Pfam" id="PF10294">
    <property type="entry name" value="Methyltransf_16"/>
    <property type="match status" value="1"/>
</dbReference>
<dbReference type="PANTHER" id="PTHR14614">
    <property type="entry name" value="HEPATOCELLULAR CARCINOMA-ASSOCIATED ANTIGEN"/>
    <property type="match status" value="1"/>
</dbReference>
<dbReference type="EMBL" id="LNQE01000230">
    <property type="protein sequence ID" value="KUG28340.1"/>
    <property type="molecule type" value="Genomic_DNA"/>
</dbReference>
<accession>A0A0W8G598</accession>
<gene>
    <name evidence="1" type="ORF">ASZ90_001783</name>
</gene>